<feature type="compositionally biased region" description="Low complexity" evidence="1">
    <location>
        <begin position="82"/>
        <end position="99"/>
    </location>
</feature>
<dbReference type="OrthoDB" id="7161229at2"/>
<accession>M9RRV3</accession>
<evidence type="ECO:0008006" key="4">
    <source>
        <dbReference type="Google" id="ProtNLM"/>
    </source>
</evidence>
<keyword evidence="3" id="KW-1185">Reference proteome</keyword>
<protein>
    <recommendedName>
        <fullName evidence="4">Cell division and transport-associated protein TolA</fullName>
    </recommendedName>
</protein>
<dbReference type="AlphaFoldDB" id="M9RRV3"/>
<dbReference type="RefSeq" id="WP_015496210.1">
    <property type="nucleotide sequence ID" value="NC_020908.1"/>
</dbReference>
<dbReference type="eggNOG" id="COG3266">
    <property type="taxonomic scope" value="Bacteria"/>
</dbReference>
<evidence type="ECO:0000313" key="2">
    <source>
        <dbReference type="EMBL" id="AGI73191.1"/>
    </source>
</evidence>
<dbReference type="KEGG" id="oar:OA238_c31990"/>
<evidence type="ECO:0000256" key="1">
    <source>
        <dbReference type="SAM" id="MobiDB-lite"/>
    </source>
</evidence>
<organism evidence="2 3">
    <name type="scientific">Octadecabacter arcticus 238</name>
    <dbReference type="NCBI Taxonomy" id="391616"/>
    <lineage>
        <taxon>Bacteria</taxon>
        <taxon>Pseudomonadati</taxon>
        <taxon>Pseudomonadota</taxon>
        <taxon>Alphaproteobacteria</taxon>
        <taxon>Rhodobacterales</taxon>
        <taxon>Roseobacteraceae</taxon>
        <taxon>Octadecabacter</taxon>
    </lineage>
</organism>
<feature type="region of interest" description="Disordered" evidence="1">
    <location>
        <begin position="247"/>
        <end position="272"/>
    </location>
</feature>
<dbReference type="HOGENOM" id="CLU_059728_0_0_5"/>
<sequence>MSIGTTLSGTGHAVFIVWMVVGWGLSSDPPPFEVMDVSVVSGADFAAMTQGVQPDLPPSEPAAIEQPVVDATPPAPVEETPPEVAEVPTPVASPAAETPPQAPELVAPETVVTDVAPDIPDMPQIIAPAPSAELGTSQRPVPRATPRVAPEIVAPPEPDATVAPEVTQAATEQVDAPVEDVVEPAEETTAPEAAADQIVTEAEEPSFAPEISSRPQTRPQRAAAPVLETPTEDAVDPVAAALAAAGAVETPTPTSTPTPTPGLSGGQLSEGDKTGFLRQIGNCWNTGTLSTGAQNTIIDMVFDMTPDGRPVAASVRLDNFSGGNAADADAALQTARRALLRCSGDTGYDLPRDQYAQWQRVILTVDPTAMRQR</sequence>
<gene>
    <name evidence="2" type="ORF">OA238_c31990</name>
</gene>
<dbReference type="EMBL" id="CP003742">
    <property type="protein sequence ID" value="AGI73191.1"/>
    <property type="molecule type" value="Genomic_DNA"/>
</dbReference>
<proteinExistence type="predicted"/>
<reference evidence="2 3" key="1">
    <citation type="journal article" date="2013" name="PLoS ONE">
        <title>Poles Apart: Arctic and Antarctic Octadecabacter strains Share High Genome Plasticity and a New Type of Xanthorhodopsin.</title>
        <authorList>
            <person name="Vollmers J."/>
            <person name="Voget S."/>
            <person name="Dietrich S."/>
            <person name="Gollnow K."/>
            <person name="Smits M."/>
            <person name="Meyer K."/>
            <person name="Brinkhoff T."/>
            <person name="Simon M."/>
            <person name="Daniel R."/>
        </authorList>
    </citation>
    <scope>NUCLEOTIDE SEQUENCE [LARGE SCALE GENOMIC DNA]</scope>
    <source>
        <strain evidence="2 3">238</strain>
    </source>
</reference>
<dbReference type="STRING" id="391616.OA238_c31990"/>
<feature type="region of interest" description="Disordered" evidence="1">
    <location>
        <begin position="72"/>
        <end position="102"/>
    </location>
</feature>
<feature type="region of interest" description="Disordered" evidence="1">
    <location>
        <begin position="202"/>
        <end position="231"/>
    </location>
</feature>
<dbReference type="Proteomes" id="UP000004688">
    <property type="component" value="Chromosome"/>
</dbReference>
<evidence type="ECO:0000313" key="3">
    <source>
        <dbReference type="Proteomes" id="UP000004688"/>
    </source>
</evidence>
<name>M9RRV3_9RHOB</name>